<dbReference type="EMBL" id="JH992970">
    <property type="protein sequence ID" value="EKX53429.1"/>
    <property type="molecule type" value="Genomic_DNA"/>
</dbReference>
<accession>L1JYL6</accession>
<dbReference type="Proteomes" id="UP000011087">
    <property type="component" value="Unassembled WGS sequence"/>
</dbReference>
<reference evidence="5 7" key="1">
    <citation type="journal article" date="2012" name="Nature">
        <title>Algal genomes reveal evolutionary mosaicism and the fate of nucleomorphs.</title>
        <authorList>
            <consortium name="DOE Joint Genome Institute"/>
            <person name="Curtis B.A."/>
            <person name="Tanifuji G."/>
            <person name="Burki F."/>
            <person name="Gruber A."/>
            <person name="Irimia M."/>
            <person name="Maruyama S."/>
            <person name="Arias M.C."/>
            <person name="Ball S.G."/>
            <person name="Gile G.H."/>
            <person name="Hirakawa Y."/>
            <person name="Hopkins J.F."/>
            <person name="Kuo A."/>
            <person name="Rensing S.A."/>
            <person name="Schmutz J."/>
            <person name="Symeonidi A."/>
            <person name="Elias M."/>
            <person name="Eveleigh R.J."/>
            <person name="Herman E.K."/>
            <person name="Klute M.J."/>
            <person name="Nakayama T."/>
            <person name="Obornik M."/>
            <person name="Reyes-Prieto A."/>
            <person name="Armbrust E.V."/>
            <person name="Aves S.J."/>
            <person name="Beiko R.G."/>
            <person name="Coutinho P."/>
            <person name="Dacks J.B."/>
            <person name="Durnford D.G."/>
            <person name="Fast N.M."/>
            <person name="Green B.R."/>
            <person name="Grisdale C.J."/>
            <person name="Hempel F."/>
            <person name="Henrissat B."/>
            <person name="Hoppner M.P."/>
            <person name="Ishida K."/>
            <person name="Kim E."/>
            <person name="Koreny L."/>
            <person name="Kroth P.G."/>
            <person name="Liu Y."/>
            <person name="Malik S.B."/>
            <person name="Maier U.G."/>
            <person name="McRose D."/>
            <person name="Mock T."/>
            <person name="Neilson J.A."/>
            <person name="Onodera N.T."/>
            <person name="Poole A.M."/>
            <person name="Pritham E.J."/>
            <person name="Richards T.A."/>
            <person name="Rocap G."/>
            <person name="Roy S.W."/>
            <person name="Sarai C."/>
            <person name="Schaack S."/>
            <person name="Shirato S."/>
            <person name="Slamovits C.H."/>
            <person name="Spencer D.F."/>
            <person name="Suzuki S."/>
            <person name="Worden A.Z."/>
            <person name="Zauner S."/>
            <person name="Barry K."/>
            <person name="Bell C."/>
            <person name="Bharti A.K."/>
            <person name="Crow J.A."/>
            <person name="Grimwood J."/>
            <person name="Kramer R."/>
            <person name="Lindquist E."/>
            <person name="Lucas S."/>
            <person name="Salamov A."/>
            <person name="McFadden G.I."/>
            <person name="Lane C.E."/>
            <person name="Keeling P.J."/>
            <person name="Gray M.W."/>
            <person name="Grigoriev I.V."/>
            <person name="Archibald J.M."/>
        </authorList>
    </citation>
    <scope>NUCLEOTIDE SEQUENCE</scope>
    <source>
        <strain evidence="5 7">CCMP2712</strain>
    </source>
</reference>
<evidence type="ECO:0000313" key="7">
    <source>
        <dbReference type="Proteomes" id="UP000011087"/>
    </source>
</evidence>
<feature type="compositionally biased region" description="Low complexity" evidence="2">
    <location>
        <begin position="439"/>
        <end position="449"/>
    </location>
</feature>
<evidence type="ECO:0000256" key="3">
    <source>
        <dbReference type="SAM" id="Phobius"/>
    </source>
</evidence>
<dbReference type="KEGG" id="gtt:GUITHDRAFT_101131"/>
<evidence type="ECO:0000313" key="5">
    <source>
        <dbReference type="EMBL" id="EKX53429.1"/>
    </source>
</evidence>
<feature type="coiled-coil region" evidence="1">
    <location>
        <begin position="556"/>
        <end position="628"/>
    </location>
</feature>
<feature type="transmembrane region" description="Helical" evidence="3">
    <location>
        <begin position="782"/>
        <end position="803"/>
    </location>
</feature>
<organism evidence="5">
    <name type="scientific">Guillardia theta (strain CCMP2712)</name>
    <name type="common">Cryptophyte</name>
    <dbReference type="NCBI Taxonomy" id="905079"/>
    <lineage>
        <taxon>Eukaryota</taxon>
        <taxon>Cryptophyceae</taxon>
        <taxon>Pyrenomonadales</taxon>
        <taxon>Geminigeraceae</taxon>
        <taxon>Guillardia</taxon>
    </lineage>
</organism>
<protein>
    <submittedName>
        <fullName evidence="5 6">Uncharacterized protein</fullName>
    </submittedName>
</protein>
<keyword evidence="3" id="KW-1133">Transmembrane helix</keyword>
<feature type="region of interest" description="Disordered" evidence="2">
    <location>
        <begin position="378"/>
        <end position="406"/>
    </location>
</feature>
<keyword evidence="1" id="KW-0175">Coiled coil</keyword>
<evidence type="ECO:0000256" key="1">
    <source>
        <dbReference type="SAM" id="Coils"/>
    </source>
</evidence>
<evidence type="ECO:0000313" key="6">
    <source>
        <dbReference type="EnsemblProtists" id="EKX53429"/>
    </source>
</evidence>
<feature type="region of interest" description="Disordered" evidence="2">
    <location>
        <begin position="427"/>
        <end position="449"/>
    </location>
</feature>
<keyword evidence="3" id="KW-0472">Membrane</keyword>
<name>L1JYL6_GUITC</name>
<dbReference type="AlphaFoldDB" id="L1JYL6"/>
<keyword evidence="7" id="KW-1185">Reference proteome</keyword>
<dbReference type="HOGENOM" id="CLU_345301_0_0_1"/>
<dbReference type="RefSeq" id="XP_005840409.1">
    <property type="nucleotide sequence ID" value="XM_005840352.1"/>
</dbReference>
<gene>
    <name evidence="5" type="ORF">GUITHDRAFT_101131</name>
</gene>
<feature type="compositionally biased region" description="Basic and acidic residues" evidence="2">
    <location>
        <begin position="428"/>
        <end position="438"/>
    </location>
</feature>
<evidence type="ECO:0000256" key="4">
    <source>
        <dbReference type="SAM" id="SignalP"/>
    </source>
</evidence>
<reference evidence="7" key="2">
    <citation type="submission" date="2012-11" db="EMBL/GenBank/DDBJ databases">
        <authorList>
            <person name="Kuo A."/>
            <person name="Curtis B.A."/>
            <person name="Tanifuji G."/>
            <person name="Burki F."/>
            <person name="Gruber A."/>
            <person name="Irimia M."/>
            <person name="Maruyama S."/>
            <person name="Arias M.C."/>
            <person name="Ball S.G."/>
            <person name="Gile G.H."/>
            <person name="Hirakawa Y."/>
            <person name="Hopkins J.F."/>
            <person name="Rensing S.A."/>
            <person name="Schmutz J."/>
            <person name="Symeonidi A."/>
            <person name="Elias M."/>
            <person name="Eveleigh R.J."/>
            <person name="Herman E.K."/>
            <person name="Klute M.J."/>
            <person name="Nakayama T."/>
            <person name="Obornik M."/>
            <person name="Reyes-Prieto A."/>
            <person name="Armbrust E.V."/>
            <person name="Aves S.J."/>
            <person name="Beiko R.G."/>
            <person name="Coutinho P."/>
            <person name="Dacks J.B."/>
            <person name="Durnford D.G."/>
            <person name="Fast N.M."/>
            <person name="Green B.R."/>
            <person name="Grisdale C."/>
            <person name="Hempe F."/>
            <person name="Henrissat B."/>
            <person name="Hoppner M.P."/>
            <person name="Ishida K.-I."/>
            <person name="Kim E."/>
            <person name="Koreny L."/>
            <person name="Kroth P.G."/>
            <person name="Liu Y."/>
            <person name="Malik S.-B."/>
            <person name="Maier U.G."/>
            <person name="McRose D."/>
            <person name="Mock T."/>
            <person name="Neilson J.A."/>
            <person name="Onodera N.T."/>
            <person name="Poole A.M."/>
            <person name="Pritham E.J."/>
            <person name="Richards T.A."/>
            <person name="Rocap G."/>
            <person name="Roy S.W."/>
            <person name="Sarai C."/>
            <person name="Schaack S."/>
            <person name="Shirato S."/>
            <person name="Slamovits C.H."/>
            <person name="Spencer D.F."/>
            <person name="Suzuki S."/>
            <person name="Worden A.Z."/>
            <person name="Zauner S."/>
            <person name="Barry K."/>
            <person name="Bell C."/>
            <person name="Bharti A.K."/>
            <person name="Crow J.A."/>
            <person name="Grimwood J."/>
            <person name="Kramer R."/>
            <person name="Lindquist E."/>
            <person name="Lucas S."/>
            <person name="Salamov A."/>
            <person name="McFadden G.I."/>
            <person name="Lane C.E."/>
            <person name="Keeling P.J."/>
            <person name="Gray M.W."/>
            <person name="Grigoriev I.V."/>
            <person name="Archibald J.M."/>
        </authorList>
    </citation>
    <scope>NUCLEOTIDE SEQUENCE</scope>
    <source>
        <strain evidence="7">CCMP2712</strain>
    </source>
</reference>
<dbReference type="PaxDb" id="55529-EKX53429"/>
<feature type="signal peptide" evidence="4">
    <location>
        <begin position="1"/>
        <end position="19"/>
    </location>
</feature>
<keyword evidence="3" id="KW-0812">Transmembrane</keyword>
<sequence length="819" mass="88681">MRVAWNGFLTLVALGTCSASCELGFNAPTSILGARSGRPTHLLVDRASPCTAQWRKRSTSLKAVANDAPQYFKDLASALFDVAAAPVSSPAVTQSVKAVASPAAVEVGNVAGALQKAVGSSGAQNINVGSSVQTLQSLEQLLPKGVNPVMVEVAAASIGLIFLVAMLVNQQGDSLQAAASVTLTPEKIPETTEPIKYDYSKVVEEQERLDEISSSAKSRLSEMMVKRLEKLSALSYDTKPMDAGEEGKEGKEVSLAKKNALEANRKQWGIGEENAAKGKREPSLAKLNAVERNREQWGIGKEASVSEVQKKNEEVKPMVRMQPCMAKANAVEQNRKQWGIGKEEEEGAPAKAEKSTVVNLAKLNAVEQNKQQWGIGAETKEERKDEAPVPKVTEATKVEEKPKKAPMEPCMAKLNALERNKMQWGIGAKEEDPKKAESSSEPARSSSMEPCLAKLNAVERNREQWGIGAEGEVAEEEKLMGWEASRAITKTEVFAIVRQSKGAAGVELKLWLSTRGYSGKRLQDVVEKVEEARSGKLKMDPWDEKLERSIELQKSAKEAKAEGEKLMKQSMELEAQASDALEQRINELRENVKKRPGFWGLGMAQRELNRVEQEMQRTIATVREIAQTQGEEAALQALIDGYEQVGLKDKVVLLTSAKECKKDADSALARSRSLSKEADELLVQANMERRRSEEEAMGGKLEEAERAISEAEEALTRGEKQEALSILQRESSALLSLGLQADPRASLSSLPGRLNAIVRASTRTVVASSSTSSALADGEEGASGAIAAFSLLAMLAGGVGYWVSIHPEALKTIAQMSAH</sequence>
<proteinExistence type="predicted"/>
<evidence type="ECO:0000256" key="2">
    <source>
        <dbReference type="SAM" id="MobiDB-lite"/>
    </source>
</evidence>
<dbReference type="GeneID" id="17309995"/>
<keyword evidence="4" id="KW-0732">Signal</keyword>
<reference evidence="6" key="3">
    <citation type="submission" date="2016-03" db="UniProtKB">
        <authorList>
            <consortium name="EnsemblProtists"/>
        </authorList>
    </citation>
    <scope>IDENTIFICATION</scope>
</reference>
<dbReference type="EnsemblProtists" id="EKX53429">
    <property type="protein sequence ID" value="EKX53429"/>
    <property type="gene ID" value="GUITHDRAFT_101131"/>
</dbReference>
<feature type="chain" id="PRO_5008771933" evidence="4">
    <location>
        <begin position="20"/>
        <end position="819"/>
    </location>
</feature>
<feature type="coiled-coil region" evidence="1">
    <location>
        <begin position="675"/>
        <end position="721"/>
    </location>
</feature>